<dbReference type="Proteomes" id="UP000515123">
    <property type="component" value="Linkage group 17"/>
</dbReference>
<name>A0A6P5GN96_ANACO</name>
<evidence type="ECO:0000259" key="2">
    <source>
        <dbReference type="Pfam" id="PF06075"/>
    </source>
</evidence>
<feature type="region of interest" description="Disordered" evidence="1">
    <location>
        <begin position="631"/>
        <end position="651"/>
    </location>
</feature>
<dbReference type="InterPro" id="IPR010341">
    <property type="entry name" value="DUF936_pln"/>
</dbReference>
<evidence type="ECO:0000256" key="1">
    <source>
        <dbReference type="SAM" id="MobiDB-lite"/>
    </source>
</evidence>
<proteinExistence type="predicted"/>
<organism evidence="4 5">
    <name type="scientific">Ananas comosus</name>
    <name type="common">Pineapple</name>
    <name type="synonym">Ananas ananas</name>
    <dbReference type="NCBI Taxonomy" id="4615"/>
    <lineage>
        <taxon>Eukaryota</taxon>
        <taxon>Viridiplantae</taxon>
        <taxon>Streptophyta</taxon>
        <taxon>Embryophyta</taxon>
        <taxon>Tracheophyta</taxon>
        <taxon>Spermatophyta</taxon>
        <taxon>Magnoliopsida</taxon>
        <taxon>Liliopsida</taxon>
        <taxon>Poales</taxon>
        <taxon>Bromeliaceae</taxon>
        <taxon>Bromelioideae</taxon>
        <taxon>Ananas</taxon>
    </lineage>
</organism>
<reference evidence="5" key="2">
    <citation type="submission" date="2025-08" db="UniProtKB">
        <authorList>
            <consortium name="RefSeq"/>
        </authorList>
    </citation>
    <scope>IDENTIFICATION</scope>
    <source>
        <tissue evidence="5">Leaf</tissue>
    </source>
</reference>
<dbReference type="InterPro" id="IPR048297">
    <property type="entry name" value="DUF936_dom_pln"/>
</dbReference>
<feature type="domain" description="DUF936" evidence="2">
    <location>
        <begin position="4"/>
        <end position="119"/>
    </location>
</feature>
<feature type="compositionally biased region" description="Basic and acidic residues" evidence="1">
    <location>
        <begin position="264"/>
        <end position="291"/>
    </location>
</feature>
<keyword evidence="4" id="KW-1185">Reference proteome</keyword>
<feature type="compositionally biased region" description="Basic and acidic residues" evidence="1">
    <location>
        <begin position="146"/>
        <end position="168"/>
    </location>
</feature>
<dbReference type="PANTHER" id="PTHR31928:SF4">
    <property type="entry name" value="OS08G0541500 PROTEIN"/>
    <property type="match status" value="1"/>
</dbReference>
<dbReference type="RefSeq" id="XP_020106830.1">
    <property type="nucleotide sequence ID" value="XM_020251241.1"/>
</dbReference>
<evidence type="ECO:0000313" key="5">
    <source>
        <dbReference type="RefSeq" id="XP_020106830.1"/>
    </source>
</evidence>
<accession>A0A6P5GN96</accession>
<dbReference type="GeneID" id="109723036"/>
<feature type="compositionally biased region" description="Acidic residues" evidence="1">
    <location>
        <begin position="633"/>
        <end position="644"/>
    </location>
</feature>
<dbReference type="OrthoDB" id="1908057at2759"/>
<feature type="compositionally biased region" description="Basic and acidic residues" evidence="1">
    <location>
        <begin position="301"/>
        <end position="315"/>
    </location>
</feature>
<dbReference type="InterPro" id="IPR049172">
    <property type="entry name" value="DUF6857_pln"/>
</dbReference>
<dbReference type="Pfam" id="PF21647">
    <property type="entry name" value="DUF6857"/>
    <property type="match status" value="1"/>
</dbReference>
<dbReference type="PANTHER" id="PTHR31928">
    <property type="entry name" value="EXPRESSED PROTEIN"/>
    <property type="match status" value="1"/>
</dbReference>
<evidence type="ECO:0000313" key="4">
    <source>
        <dbReference type="Proteomes" id="UP000515123"/>
    </source>
</evidence>
<feature type="region of interest" description="Disordered" evidence="1">
    <location>
        <begin position="677"/>
        <end position="700"/>
    </location>
</feature>
<dbReference type="Pfam" id="PF06075">
    <property type="entry name" value="DUF936"/>
    <property type="match status" value="1"/>
</dbReference>
<dbReference type="AlphaFoldDB" id="A0A6P5GN96"/>
<feature type="region of interest" description="Disordered" evidence="1">
    <location>
        <begin position="258"/>
        <end position="350"/>
    </location>
</feature>
<feature type="region of interest" description="Disordered" evidence="1">
    <location>
        <begin position="133"/>
        <end position="198"/>
    </location>
</feature>
<gene>
    <name evidence="5" type="primary">LOC109723036</name>
</gene>
<sequence>MAVLVPGVLLKLLQHMNKSDAEISSDHRASLLQVIGIVPALAGGDLYPNHGFYLKVSDSSHATYVSLPDEDDDLILSDKIQLGQFIYVDCLEAASPVPVLKGVRPILGRHPCIGSPEDLPTTRSEIRNLEKLRVANGSKDTNLSSENEKDKPKRLNLNPKDEGLENKRAALNKSSSSVSKQSEARSAAKSIPSSLTSCYSSPASFDKSLSGVKNQAKTAASGLGLLEQAACVLKATAAGRKPSVGNSIGNLAIGAAAGPKALRKSWEGKVEPRWRDNSNPRAAKSETKPEARSTSVPRRKPSADEKPLAKEDNKVHAPAKKGNGAPTTTLDDSEKSSKQRNPSLKKAIETPNSLSLNNLVKVVPRNRKLTENSASWGSLPSSLAKLGKEVLKHRDAAETAAVEAIQEASAAETLLRCLSVYAELRSSAREDAPQPAVEQFLSLHATLARASLVAESLSKAAPGSLYPAAQEDALRVSSDQRRLAASWVHAALSTDLSAFTLYGPKPLMPPTSAAALAAVAAVASDSAARGSGGAGSKISAASRNRLSAAAIVKQREAAPWVRWEGTEEGVELGRALREETTGWFVGFVERFLDADAAAAAVAWDRDRVAGMLSQLKKVNDWLGGVGRSVGEAAMEEDEEEEEGGDGGGVPAETVERLRKKIYEYLLTHVESAAVALGGGGANQARPSSGGGGGDRPVRKG</sequence>
<evidence type="ECO:0000259" key="3">
    <source>
        <dbReference type="Pfam" id="PF21647"/>
    </source>
</evidence>
<feature type="domain" description="DUF6857" evidence="3">
    <location>
        <begin position="364"/>
        <end position="675"/>
    </location>
</feature>
<protein>
    <submittedName>
        <fullName evidence="5">Uncharacterized protein LOC109723036</fullName>
    </submittedName>
</protein>
<feature type="compositionally biased region" description="Low complexity" evidence="1">
    <location>
        <begin position="169"/>
        <end position="187"/>
    </location>
</feature>
<reference evidence="4" key="1">
    <citation type="journal article" date="2015" name="Nat. Genet.">
        <title>The pineapple genome and the evolution of CAM photosynthesis.</title>
        <authorList>
            <person name="Ming R."/>
            <person name="VanBuren R."/>
            <person name="Wai C.M."/>
            <person name="Tang H."/>
            <person name="Schatz M.C."/>
            <person name="Bowers J.E."/>
            <person name="Lyons E."/>
            <person name="Wang M.L."/>
            <person name="Chen J."/>
            <person name="Biggers E."/>
            <person name="Zhang J."/>
            <person name="Huang L."/>
            <person name="Zhang L."/>
            <person name="Miao W."/>
            <person name="Zhang J."/>
            <person name="Ye Z."/>
            <person name="Miao C."/>
            <person name="Lin Z."/>
            <person name="Wang H."/>
            <person name="Zhou H."/>
            <person name="Yim W.C."/>
            <person name="Priest H.D."/>
            <person name="Zheng C."/>
            <person name="Woodhouse M."/>
            <person name="Edger P.P."/>
            <person name="Guyot R."/>
            <person name="Guo H.B."/>
            <person name="Guo H."/>
            <person name="Zheng G."/>
            <person name="Singh R."/>
            <person name="Sharma A."/>
            <person name="Min X."/>
            <person name="Zheng Y."/>
            <person name="Lee H."/>
            <person name="Gurtowski J."/>
            <person name="Sedlazeck F.J."/>
            <person name="Harkess A."/>
            <person name="McKain M.R."/>
            <person name="Liao Z."/>
            <person name="Fang J."/>
            <person name="Liu J."/>
            <person name="Zhang X."/>
            <person name="Zhang Q."/>
            <person name="Hu W."/>
            <person name="Qin Y."/>
            <person name="Wang K."/>
            <person name="Chen L.Y."/>
            <person name="Shirley N."/>
            <person name="Lin Y.R."/>
            <person name="Liu L.Y."/>
            <person name="Hernandez A.G."/>
            <person name="Wright C.L."/>
            <person name="Bulone V."/>
            <person name="Tuskan G.A."/>
            <person name="Heath K."/>
            <person name="Zee F."/>
            <person name="Moore P.H."/>
            <person name="Sunkar R."/>
            <person name="Leebens-Mack J.H."/>
            <person name="Mockler T."/>
            <person name="Bennetzen J.L."/>
            <person name="Freeling M."/>
            <person name="Sankoff D."/>
            <person name="Paterson A.H."/>
            <person name="Zhu X."/>
            <person name="Yang X."/>
            <person name="Smith J.A."/>
            <person name="Cushman J.C."/>
            <person name="Paull R.E."/>
            <person name="Yu Q."/>
        </authorList>
    </citation>
    <scope>NUCLEOTIDE SEQUENCE [LARGE SCALE GENOMIC DNA]</scope>
    <source>
        <strain evidence="4">cv. F153</strain>
    </source>
</reference>